<dbReference type="CDD" id="cd21188">
    <property type="entry name" value="CH_PLEC-like_rpt1"/>
    <property type="match status" value="1"/>
</dbReference>
<accession>A0A1I8IUW0</accession>
<dbReference type="AlphaFoldDB" id="A0A1I8IUW0"/>
<organism evidence="4 5">
    <name type="scientific">Macrostomum lignano</name>
    <dbReference type="NCBI Taxonomy" id="282301"/>
    <lineage>
        <taxon>Eukaryota</taxon>
        <taxon>Metazoa</taxon>
        <taxon>Spiralia</taxon>
        <taxon>Lophotrochozoa</taxon>
        <taxon>Platyhelminthes</taxon>
        <taxon>Rhabditophora</taxon>
        <taxon>Macrostomorpha</taxon>
        <taxon>Macrostomida</taxon>
        <taxon>Macrostomidae</taxon>
        <taxon>Macrostomum</taxon>
    </lineage>
</organism>
<evidence type="ECO:0000256" key="1">
    <source>
        <dbReference type="ARBA" id="ARBA00022737"/>
    </source>
</evidence>
<dbReference type="WBParaSite" id="maker-uti_cns_0017564-snap-gene-0.2-mRNA-1">
    <property type="protein sequence ID" value="maker-uti_cns_0017564-snap-gene-0.2-mRNA-1"/>
    <property type="gene ID" value="maker-uti_cns_0017564-snap-gene-0.2"/>
</dbReference>
<dbReference type="InterPro" id="IPR001589">
    <property type="entry name" value="Actinin_actin-bd_CS"/>
</dbReference>
<dbReference type="PANTHER" id="PTHR11915">
    <property type="entry name" value="SPECTRIN/FILAMIN RELATED CYTOSKELETAL PROTEIN"/>
    <property type="match status" value="1"/>
</dbReference>
<keyword evidence="4" id="KW-1185">Reference proteome</keyword>
<dbReference type="GO" id="GO:0003779">
    <property type="term" value="F:actin binding"/>
    <property type="evidence" value="ECO:0007669"/>
    <property type="project" value="UniProtKB-KW"/>
</dbReference>
<feature type="domain" description="Calponin-homology (CH)" evidence="3">
    <location>
        <begin position="66"/>
        <end position="169"/>
    </location>
</feature>
<dbReference type="InterPro" id="IPR036872">
    <property type="entry name" value="CH_dom_sf"/>
</dbReference>
<name>A0A1I8IUW0_9PLAT</name>
<dbReference type="Pfam" id="PF00307">
    <property type="entry name" value="CH"/>
    <property type="match status" value="1"/>
</dbReference>
<dbReference type="FunFam" id="1.10.418.10:FF:000048">
    <property type="entry name" value="Short stop, isoform B"/>
    <property type="match status" value="1"/>
</dbReference>
<dbReference type="PROSITE" id="PS50021">
    <property type="entry name" value="CH"/>
    <property type="match status" value="1"/>
</dbReference>
<protein>
    <submittedName>
        <fullName evidence="5">Calponin-homology (CH) domain-containing protein</fullName>
    </submittedName>
</protein>
<dbReference type="SMART" id="SM00033">
    <property type="entry name" value="CH"/>
    <property type="match status" value="1"/>
</dbReference>
<evidence type="ECO:0000256" key="2">
    <source>
        <dbReference type="ARBA" id="ARBA00023203"/>
    </source>
</evidence>
<dbReference type="Proteomes" id="UP000095280">
    <property type="component" value="Unplaced"/>
</dbReference>
<evidence type="ECO:0000313" key="4">
    <source>
        <dbReference type="Proteomes" id="UP000095280"/>
    </source>
</evidence>
<sequence length="200" mass="22280">HPPGAAFAGMNSFLFGRRKAGADPRLHESYAPLSLLKLDAADRAVILVAVELSAAAGFISRLMKLLAQKRTFTRWVNQQLKQKSTRISDLFQDLRNGFALITLLEVLSGHVLPVERGHLRFHYLQNVEIALQFLQFDGARIVNIRPDDIVDGNPKLTLGLVWVIILHYQVVRGIELHIADSPVIDAASEAAICTFIYFTP</sequence>
<proteinExistence type="predicted"/>
<reference evidence="5" key="1">
    <citation type="submission" date="2016-11" db="UniProtKB">
        <authorList>
            <consortium name="WormBaseParasite"/>
        </authorList>
    </citation>
    <scope>IDENTIFICATION</scope>
</reference>
<dbReference type="InterPro" id="IPR001715">
    <property type="entry name" value="CH_dom"/>
</dbReference>
<dbReference type="PROSITE" id="PS00020">
    <property type="entry name" value="ACTININ_2"/>
    <property type="match status" value="1"/>
</dbReference>
<keyword evidence="1" id="KW-0677">Repeat</keyword>
<dbReference type="Gene3D" id="1.10.418.10">
    <property type="entry name" value="Calponin-like domain"/>
    <property type="match status" value="1"/>
</dbReference>
<evidence type="ECO:0000313" key="5">
    <source>
        <dbReference type="WBParaSite" id="maker-uti_cns_0017564-snap-gene-0.2-mRNA-1"/>
    </source>
</evidence>
<evidence type="ECO:0000259" key="3">
    <source>
        <dbReference type="PROSITE" id="PS50021"/>
    </source>
</evidence>
<dbReference type="PROSITE" id="PS00019">
    <property type="entry name" value="ACTININ_1"/>
    <property type="match status" value="1"/>
</dbReference>
<keyword evidence="2" id="KW-0009">Actin-binding</keyword>
<dbReference type="SUPFAM" id="SSF47576">
    <property type="entry name" value="Calponin-homology domain, CH-domain"/>
    <property type="match status" value="1"/>
</dbReference>